<protein>
    <submittedName>
        <fullName evidence="2">Uncharacterized protein</fullName>
    </submittedName>
</protein>
<dbReference type="STRING" id="67331.SAMN04490357_4852"/>
<feature type="compositionally biased region" description="Polar residues" evidence="1">
    <location>
        <begin position="223"/>
        <end position="232"/>
    </location>
</feature>
<gene>
    <name evidence="2" type="ORF">SAMN04490357_4852</name>
</gene>
<feature type="region of interest" description="Disordered" evidence="1">
    <location>
        <begin position="110"/>
        <end position="189"/>
    </location>
</feature>
<evidence type="ECO:0000256" key="1">
    <source>
        <dbReference type="SAM" id="MobiDB-lite"/>
    </source>
</evidence>
<reference evidence="2 3" key="1">
    <citation type="submission" date="2016-10" db="EMBL/GenBank/DDBJ databases">
        <authorList>
            <person name="de Groot N.N."/>
        </authorList>
    </citation>
    <scope>NUCLEOTIDE SEQUENCE [LARGE SCALE GENOMIC DNA]</scope>
    <source>
        <strain evidence="2 3">DSM 40306</strain>
    </source>
</reference>
<dbReference type="Proteomes" id="UP000182375">
    <property type="component" value="Unassembled WGS sequence"/>
</dbReference>
<organism evidence="2 3">
    <name type="scientific">Streptomyces misionensis</name>
    <dbReference type="NCBI Taxonomy" id="67331"/>
    <lineage>
        <taxon>Bacteria</taxon>
        <taxon>Bacillati</taxon>
        <taxon>Actinomycetota</taxon>
        <taxon>Actinomycetes</taxon>
        <taxon>Kitasatosporales</taxon>
        <taxon>Streptomycetaceae</taxon>
        <taxon>Streptomyces</taxon>
    </lineage>
</organism>
<feature type="compositionally biased region" description="Low complexity" evidence="1">
    <location>
        <begin position="60"/>
        <end position="69"/>
    </location>
</feature>
<feature type="region of interest" description="Disordered" evidence="1">
    <location>
        <begin position="1"/>
        <end position="28"/>
    </location>
</feature>
<dbReference type="EMBL" id="FNTD01000004">
    <property type="protein sequence ID" value="SED45443.1"/>
    <property type="molecule type" value="Genomic_DNA"/>
</dbReference>
<feature type="compositionally biased region" description="Low complexity" evidence="1">
    <location>
        <begin position="110"/>
        <end position="135"/>
    </location>
</feature>
<evidence type="ECO:0000313" key="2">
    <source>
        <dbReference type="EMBL" id="SED45443.1"/>
    </source>
</evidence>
<evidence type="ECO:0000313" key="3">
    <source>
        <dbReference type="Proteomes" id="UP000182375"/>
    </source>
</evidence>
<feature type="region of interest" description="Disordered" evidence="1">
    <location>
        <begin position="209"/>
        <end position="232"/>
    </location>
</feature>
<dbReference type="RefSeq" id="WP_074993065.1">
    <property type="nucleotide sequence ID" value="NZ_FNTD01000004.1"/>
</dbReference>
<accession>A0A1H5ASV9</accession>
<sequence>MGERKGGGRVSGRRRGGTGVPLPRRGDADLGVGEFEARFGAALRVYDADPEAERRAVAAFRGARAAGTRPSRTRPRDDWRPTARRRALRTVLSVTLASLALGGAATAAIGSAGSGTRAAPHPVVRPAAPAAGTPRPAGPAPSSGTVTRPSGIPRSTAPAPRPPRPATARDTPAHCRAHGKAGRWGQAPDATAWRQIVAAAGDPELVAAHCATPKADKTGKSGGSSQANDGKK</sequence>
<dbReference type="GeneID" id="95513944"/>
<dbReference type="AlphaFoldDB" id="A0A1H5ASV9"/>
<name>A0A1H5ASV9_9ACTN</name>
<proteinExistence type="predicted"/>
<feature type="region of interest" description="Disordered" evidence="1">
    <location>
        <begin position="60"/>
        <end position="83"/>
    </location>
</feature>